<dbReference type="InterPro" id="IPR010774">
    <property type="entry name" value="YbcO"/>
</dbReference>
<dbReference type="GeneID" id="77943276"/>
<sequence>MGNLRKEARGRECQVRLPGICNGNSETVVLAHYRMVGICGTGMKPDDLFGAWACSRCHDEIDRRTRITDVNEARVAHLEGVIRTQSALLREGKVKHG</sequence>
<accession>A0A5Q2FAS6</accession>
<keyword evidence="2" id="KW-1185">Reference proteome</keyword>
<organism evidence="1 2">
    <name type="scientific">Erwinia phage Midgardsormr38</name>
    <dbReference type="NCBI Taxonomy" id="2663326"/>
    <lineage>
        <taxon>Viruses</taxon>
        <taxon>Duplodnaviria</taxon>
        <taxon>Heunggongvirae</taxon>
        <taxon>Uroviricota</taxon>
        <taxon>Caudoviricetes</taxon>
        <taxon>Midgardsormrvirus</taxon>
        <taxon>Midgardsormrvirus midgardsormr38</taxon>
    </lineage>
</organism>
<evidence type="ECO:0000313" key="2">
    <source>
        <dbReference type="Proteomes" id="UP000349651"/>
    </source>
</evidence>
<dbReference type="Pfam" id="PF07102">
    <property type="entry name" value="YbcO"/>
    <property type="match status" value="1"/>
</dbReference>
<dbReference type="Gene3D" id="3.30.50.20">
    <property type="entry name" value="prophage-derive protein ybcO"/>
    <property type="match status" value="1"/>
</dbReference>
<evidence type="ECO:0000313" key="1">
    <source>
        <dbReference type="EMBL" id="QGF22035.1"/>
    </source>
</evidence>
<evidence type="ECO:0008006" key="3">
    <source>
        <dbReference type="Google" id="ProtNLM"/>
    </source>
</evidence>
<dbReference type="EMBL" id="MN602881">
    <property type="protein sequence ID" value="QGF22035.1"/>
    <property type="molecule type" value="Genomic_DNA"/>
</dbReference>
<dbReference type="Proteomes" id="UP000349651">
    <property type="component" value="Segment"/>
</dbReference>
<reference evidence="1 2" key="1">
    <citation type="submission" date="2019-10" db="EMBL/GenBank/DDBJ databases">
        <title>Complete genome sequence of Erwinia phage Midgardsormr38.</title>
        <authorList>
            <person name="Dislers A."/>
            <person name="Zrelovs N."/>
            <person name="Kazaks A."/>
        </authorList>
    </citation>
    <scope>NUCLEOTIDE SEQUENCE [LARGE SCALE GENOMIC DNA]</scope>
</reference>
<protein>
    <recommendedName>
        <fullName evidence="3">DUF1364 domain-containing protein</fullName>
    </recommendedName>
</protein>
<name>A0A5Q2FAS6_9CAUD</name>
<dbReference type="RefSeq" id="YP_010667164.1">
    <property type="nucleotide sequence ID" value="NC_070949.1"/>
</dbReference>
<proteinExistence type="predicted"/>
<dbReference type="KEGG" id="vg:77943276"/>